<organism evidence="1 2">
    <name type="scientific">Fictibacillus enclensis</name>
    <dbReference type="NCBI Taxonomy" id="1017270"/>
    <lineage>
        <taxon>Bacteria</taxon>
        <taxon>Bacillati</taxon>
        <taxon>Bacillota</taxon>
        <taxon>Bacilli</taxon>
        <taxon>Bacillales</taxon>
        <taxon>Fictibacillaceae</taxon>
        <taxon>Fictibacillus</taxon>
    </lineage>
</organism>
<dbReference type="Proteomes" id="UP000054099">
    <property type="component" value="Unassembled WGS sequence"/>
</dbReference>
<accession>A0A0V8JAK2</accession>
<sequence>MYLGETVKIDRFDGEYFEVSQHWLMDIVWNKYHMPLRDFLASYDRRDSDYILSLANHNTLEFELKYDENHLFL</sequence>
<evidence type="ECO:0000313" key="1">
    <source>
        <dbReference type="EMBL" id="KSU84182.1"/>
    </source>
</evidence>
<name>A0A0V8JAK2_9BACL</name>
<comment type="caution">
    <text evidence="1">The sequence shown here is derived from an EMBL/GenBank/DDBJ whole genome shotgun (WGS) entry which is preliminary data.</text>
</comment>
<gene>
    <name evidence="1" type="ORF">AS030_01025</name>
</gene>
<protein>
    <submittedName>
        <fullName evidence="1">Uncharacterized protein</fullName>
    </submittedName>
</protein>
<dbReference type="EMBL" id="LNQN01000001">
    <property type="protein sequence ID" value="KSU84182.1"/>
    <property type="molecule type" value="Genomic_DNA"/>
</dbReference>
<dbReference type="AlphaFoldDB" id="A0A0V8JAK2"/>
<reference evidence="1 2" key="1">
    <citation type="journal article" date="2014" name="Antonie Van Leeuwenhoek">
        <title>Fictibacillus enclensis sp. nov., isolated from marine sediment.</title>
        <authorList>
            <person name="Dastager S.G."/>
            <person name="Mawlankar R."/>
            <person name="Srinivasan K."/>
            <person name="Tang S.K."/>
            <person name="Lee J.C."/>
            <person name="Ramana V.V."/>
            <person name="Shouche Y.S."/>
        </authorList>
    </citation>
    <scope>NUCLEOTIDE SEQUENCE [LARGE SCALE GENOMIC DNA]</scope>
    <source>
        <strain evidence="1 2">NIO-1003</strain>
    </source>
</reference>
<keyword evidence="2" id="KW-1185">Reference proteome</keyword>
<dbReference type="RefSeq" id="WP_061967420.1">
    <property type="nucleotide sequence ID" value="NZ_CP126109.1"/>
</dbReference>
<evidence type="ECO:0000313" key="2">
    <source>
        <dbReference type="Proteomes" id="UP000054099"/>
    </source>
</evidence>
<dbReference type="OrthoDB" id="2970430at2"/>
<proteinExistence type="predicted"/>